<proteinExistence type="inferred from homology"/>
<dbReference type="Pfam" id="PF02798">
    <property type="entry name" value="GST_N"/>
    <property type="match status" value="1"/>
</dbReference>
<sequence>MPRLIQTFTSTTYKLGSCARNFHGNRSLIYRPILCSHFSLFESKTKQLLSKNPAFGLTIYSSPPNLKDSFQNRHFSDISIKMAGQQSAMATTEAKPKIKLIWLTDSRAQRIVWLMEELGLEYEIEAYKRTSEKKAPEDLKKYHPLGKAPILIIDGHTLVESALIIEYLVDKYGPQYKPAESDSKNFYQYRHLMHYTEGSLMPFMLLALVTLMIRNAPVPFFIRPITGRIADQLSKGFVMPNLVANYDFLESLVKDQPYFAGNELSGADIMLAYPIENAQERLGGWYNKEKYPSLYAWLERVKERPAYKRANDKVTEVEANL</sequence>
<evidence type="ECO:0000259" key="3">
    <source>
        <dbReference type="PROSITE" id="PS50404"/>
    </source>
</evidence>
<evidence type="ECO:0000259" key="4">
    <source>
        <dbReference type="PROSITE" id="PS50405"/>
    </source>
</evidence>
<comment type="similarity">
    <text evidence="1 2">Belongs to the GST superfamily.</text>
</comment>
<evidence type="ECO:0000313" key="5">
    <source>
        <dbReference type="EMBL" id="KAK6539879.1"/>
    </source>
</evidence>
<dbReference type="Gene3D" id="3.40.30.10">
    <property type="entry name" value="Glutaredoxin"/>
    <property type="match status" value="1"/>
</dbReference>
<reference evidence="5 6" key="1">
    <citation type="submission" date="2019-10" db="EMBL/GenBank/DDBJ databases">
        <authorList>
            <person name="Palmer J.M."/>
        </authorList>
    </citation>
    <scope>NUCLEOTIDE SEQUENCE [LARGE SCALE GENOMIC DNA]</scope>
    <source>
        <strain evidence="5 6">TWF694</strain>
    </source>
</reference>
<dbReference type="EMBL" id="JAVHJO010000005">
    <property type="protein sequence ID" value="KAK6539879.1"/>
    <property type="molecule type" value="Genomic_DNA"/>
</dbReference>
<gene>
    <name evidence="5" type="ORF">TWF694_008716</name>
</gene>
<dbReference type="SUPFAM" id="SSF52833">
    <property type="entry name" value="Thioredoxin-like"/>
    <property type="match status" value="1"/>
</dbReference>
<feature type="domain" description="GST N-terminal" evidence="3">
    <location>
        <begin position="95"/>
        <end position="176"/>
    </location>
</feature>
<dbReference type="SFLD" id="SFLDG00358">
    <property type="entry name" value="Main_(cytGST)"/>
    <property type="match status" value="1"/>
</dbReference>
<dbReference type="SUPFAM" id="SSF47616">
    <property type="entry name" value="GST C-terminal domain-like"/>
    <property type="match status" value="1"/>
</dbReference>
<dbReference type="SFLD" id="SFLDG01150">
    <property type="entry name" value="Main.1:_Beta-like"/>
    <property type="match status" value="1"/>
</dbReference>
<dbReference type="InterPro" id="IPR004046">
    <property type="entry name" value="GST_C"/>
</dbReference>
<comment type="caution">
    <text evidence="5">The sequence shown here is derived from an EMBL/GenBank/DDBJ whole genome shotgun (WGS) entry which is preliminary data.</text>
</comment>
<dbReference type="CDD" id="cd03189">
    <property type="entry name" value="GST_C_GTT1_like"/>
    <property type="match status" value="1"/>
</dbReference>
<dbReference type="InterPro" id="IPR004045">
    <property type="entry name" value="Glutathione_S-Trfase_N"/>
</dbReference>
<dbReference type="PROSITE" id="PS50405">
    <property type="entry name" value="GST_CTER"/>
    <property type="match status" value="1"/>
</dbReference>
<dbReference type="InterPro" id="IPR040079">
    <property type="entry name" value="Glutathione_S-Trfase"/>
</dbReference>
<dbReference type="AlphaFoldDB" id="A0AAV9XFJ2"/>
<name>A0AAV9XFJ2_9PEZI</name>
<protein>
    <recommendedName>
        <fullName evidence="7">Glutathione S-transferase</fullName>
    </recommendedName>
</protein>
<dbReference type="Pfam" id="PF00043">
    <property type="entry name" value="GST_C"/>
    <property type="match status" value="1"/>
</dbReference>
<dbReference type="InterPro" id="IPR036249">
    <property type="entry name" value="Thioredoxin-like_sf"/>
</dbReference>
<dbReference type="PANTHER" id="PTHR44051:SF9">
    <property type="entry name" value="GLUTATHIONE S-TRANSFERASE 1"/>
    <property type="match status" value="1"/>
</dbReference>
<evidence type="ECO:0000256" key="2">
    <source>
        <dbReference type="RuleBase" id="RU003494"/>
    </source>
</evidence>
<dbReference type="SFLD" id="SFLDS00019">
    <property type="entry name" value="Glutathione_Transferase_(cytos"/>
    <property type="match status" value="1"/>
</dbReference>
<keyword evidence="6" id="KW-1185">Reference proteome</keyword>
<evidence type="ECO:0000256" key="1">
    <source>
        <dbReference type="ARBA" id="ARBA00007409"/>
    </source>
</evidence>
<evidence type="ECO:0008006" key="7">
    <source>
        <dbReference type="Google" id="ProtNLM"/>
    </source>
</evidence>
<organism evidence="5 6">
    <name type="scientific">Orbilia ellipsospora</name>
    <dbReference type="NCBI Taxonomy" id="2528407"/>
    <lineage>
        <taxon>Eukaryota</taxon>
        <taxon>Fungi</taxon>
        <taxon>Dikarya</taxon>
        <taxon>Ascomycota</taxon>
        <taxon>Pezizomycotina</taxon>
        <taxon>Orbiliomycetes</taxon>
        <taxon>Orbiliales</taxon>
        <taxon>Orbiliaceae</taxon>
        <taxon>Orbilia</taxon>
    </lineage>
</organism>
<dbReference type="Proteomes" id="UP001365542">
    <property type="component" value="Unassembled WGS sequence"/>
</dbReference>
<dbReference type="InterPro" id="IPR010987">
    <property type="entry name" value="Glutathione-S-Trfase_C-like"/>
</dbReference>
<dbReference type="InterPro" id="IPR036282">
    <property type="entry name" value="Glutathione-S-Trfase_C_sf"/>
</dbReference>
<accession>A0AAV9XFJ2</accession>
<evidence type="ECO:0000313" key="6">
    <source>
        <dbReference type="Proteomes" id="UP001365542"/>
    </source>
</evidence>
<dbReference type="PANTHER" id="PTHR44051">
    <property type="entry name" value="GLUTATHIONE S-TRANSFERASE-RELATED"/>
    <property type="match status" value="1"/>
</dbReference>
<dbReference type="Gene3D" id="1.20.1050.10">
    <property type="match status" value="1"/>
</dbReference>
<dbReference type="CDD" id="cd03046">
    <property type="entry name" value="GST_N_GTT1_like"/>
    <property type="match status" value="1"/>
</dbReference>
<dbReference type="PROSITE" id="PS50404">
    <property type="entry name" value="GST_NTER"/>
    <property type="match status" value="1"/>
</dbReference>
<feature type="domain" description="GST C-terminal" evidence="4">
    <location>
        <begin position="182"/>
        <end position="321"/>
    </location>
</feature>